<dbReference type="EMBL" id="RSAS01000367">
    <property type="protein sequence ID" value="RRR72929.1"/>
    <property type="molecule type" value="Genomic_DNA"/>
</dbReference>
<dbReference type="GO" id="GO:0008239">
    <property type="term" value="F:dipeptidyl-peptidase activity"/>
    <property type="evidence" value="ECO:0007669"/>
    <property type="project" value="InterPro"/>
</dbReference>
<feature type="domain" description="Xaa-Pro dipeptidyl-peptidase C-terminal" evidence="3">
    <location>
        <begin position="328"/>
        <end position="562"/>
    </location>
</feature>
<dbReference type="Proteomes" id="UP000280307">
    <property type="component" value="Unassembled WGS sequence"/>
</dbReference>
<dbReference type="Pfam" id="PF08530">
    <property type="entry name" value="PepX_C"/>
    <property type="match status" value="1"/>
</dbReference>
<evidence type="ECO:0000259" key="3">
    <source>
        <dbReference type="SMART" id="SM00939"/>
    </source>
</evidence>
<comment type="caution">
    <text evidence="4">The sequence shown here is derived from an EMBL/GenBank/DDBJ whole genome shotgun (WGS) entry which is preliminary data.</text>
</comment>
<protein>
    <submittedName>
        <fullName evidence="4">CocE/NonD family hydrolase</fullName>
    </submittedName>
</protein>
<sequence length="578" mass="63710">MAAVGLAGAGLFAARSRLLARALGLRPPQYAVQMTPHLPVVMPDGVTLYADHFAPVATGHFPTILIRSPYGRPSELRLLGPLPGLAAQLFAERGYHVIFQGTRGRFRSEGGFDPFLHEAADGHATLAWIAQQPWFDGNLGMWGASYVGYTQWAVAAAAPPFLKAIVPVITTTRFGQAFNPGGSFAYETALRWVHILQSMHNPGGDVDLRLLRRMFAPGAERLLRTTMAASPFADADQQVTGAQVPFYQEWLRAPDRDGPYWRQVDRHRQVGHTTPAVHLVAGWYDIFLSEQLDDYTDLLAAGQTPCLTVLPYHHTSGRMQLAAIREGLWWFDAHLKGQRELLQRRAVHLALMGSHEAHAMDFWPPPALPQRLFLHAGGGLSEAQPAYTQPSSYRLDPGAPTPSLGGPVLSAQAGPRDQRPIERRPDLLTFTTEPLEHDLDVIGYVRLELFARANLAHYDLIGRLCLVEARGRSINVCEGILRIEPTTGETQPDGSQRFELSLNPTAQRFRAGQRVRLHICSAAHPRWGVNSGDGRHLHEGAPVGLRLEQQIFHDPTHPSALILPVVSAATRRAMAGER</sequence>
<dbReference type="InterPro" id="IPR029058">
    <property type="entry name" value="AB_hydrolase_fold"/>
</dbReference>
<organism evidence="4 5">
    <name type="scientific">Candidatus Viridilinea halotolerans</name>
    <dbReference type="NCBI Taxonomy" id="2491704"/>
    <lineage>
        <taxon>Bacteria</taxon>
        <taxon>Bacillati</taxon>
        <taxon>Chloroflexota</taxon>
        <taxon>Chloroflexia</taxon>
        <taxon>Chloroflexales</taxon>
        <taxon>Chloroflexineae</taxon>
        <taxon>Oscillochloridaceae</taxon>
        <taxon>Candidatus Viridilinea</taxon>
    </lineage>
</organism>
<reference evidence="4 5" key="1">
    <citation type="submission" date="2018-12" db="EMBL/GenBank/DDBJ databases">
        <title>Genome Sequence of Candidatus Viridilinea halotolerans isolated from saline sulfide-rich spring.</title>
        <authorList>
            <person name="Grouzdev D.S."/>
            <person name="Burganskaya E.I."/>
            <person name="Krutkina M.S."/>
            <person name="Sukhacheva M.V."/>
            <person name="Gorlenko V.M."/>
        </authorList>
    </citation>
    <scope>NUCLEOTIDE SEQUENCE [LARGE SCALE GENOMIC DNA]</scope>
    <source>
        <strain evidence="4">Chok-6</strain>
    </source>
</reference>
<evidence type="ECO:0000256" key="1">
    <source>
        <dbReference type="ARBA" id="ARBA00022801"/>
    </source>
</evidence>
<keyword evidence="1 4" id="KW-0378">Hydrolase</keyword>
<evidence type="ECO:0000313" key="5">
    <source>
        <dbReference type="Proteomes" id="UP000280307"/>
    </source>
</evidence>
<name>A0A426U109_9CHLR</name>
<dbReference type="SUPFAM" id="SSF49785">
    <property type="entry name" value="Galactose-binding domain-like"/>
    <property type="match status" value="1"/>
</dbReference>
<feature type="region of interest" description="Disordered" evidence="2">
    <location>
        <begin position="386"/>
        <end position="418"/>
    </location>
</feature>
<dbReference type="SMART" id="SM00939">
    <property type="entry name" value="PepX_C"/>
    <property type="match status" value="1"/>
</dbReference>
<evidence type="ECO:0000256" key="2">
    <source>
        <dbReference type="SAM" id="MobiDB-lite"/>
    </source>
</evidence>
<gene>
    <name evidence="4" type="ORF">EI684_09550</name>
</gene>
<dbReference type="NCBIfam" id="TIGR00976">
    <property type="entry name" value="CocE_NonD"/>
    <property type="match status" value="1"/>
</dbReference>
<dbReference type="Gene3D" id="2.60.120.260">
    <property type="entry name" value="Galactose-binding domain-like"/>
    <property type="match status" value="1"/>
</dbReference>
<dbReference type="InterPro" id="IPR005674">
    <property type="entry name" value="CocE/Ser_esterase"/>
</dbReference>
<evidence type="ECO:0000313" key="4">
    <source>
        <dbReference type="EMBL" id="RRR72929.1"/>
    </source>
</evidence>
<dbReference type="InterPro" id="IPR008979">
    <property type="entry name" value="Galactose-bd-like_sf"/>
</dbReference>
<dbReference type="Pfam" id="PF02129">
    <property type="entry name" value="Peptidase_S15"/>
    <property type="match status" value="1"/>
</dbReference>
<accession>A0A426U109</accession>
<dbReference type="Gene3D" id="3.40.50.1820">
    <property type="entry name" value="alpha/beta hydrolase"/>
    <property type="match status" value="1"/>
</dbReference>
<dbReference type="SUPFAM" id="SSF53474">
    <property type="entry name" value="alpha/beta-Hydrolases"/>
    <property type="match status" value="1"/>
</dbReference>
<dbReference type="AlphaFoldDB" id="A0A426U109"/>
<dbReference type="InterPro" id="IPR013736">
    <property type="entry name" value="Xaa-Pro_dipept_C"/>
</dbReference>
<dbReference type="Gene3D" id="1.10.3020.10">
    <property type="entry name" value="alpha-amino acid ester hydrolase ( Helical cap domain)"/>
    <property type="match status" value="1"/>
</dbReference>
<dbReference type="InterPro" id="IPR000383">
    <property type="entry name" value="Xaa-Pro-like_dom"/>
</dbReference>
<proteinExistence type="predicted"/>